<dbReference type="SUPFAM" id="SSF50249">
    <property type="entry name" value="Nucleic acid-binding proteins"/>
    <property type="match status" value="1"/>
</dbReference>
<dbReference type="GO" id="GO:0006260">
    <property type="term" value="P:DNA replication"/>
    <property type="evidence" value="ECO:0007669"/>
    <property type="project" value="InterPro"/>
</dbReference>
<dbReference type="AlphaFoldDB" id="A0A6S6R3D7"/>
<evidence type="ECO:0000313" key="1">
    <source>
        <dbReference type="EMBL" id="BCJ93558.1"/>
    </source>
</evidence>
<dbReference type="Pfam" id="PF00436">
    <property type="entry name" value="SSB"/>
    <property type="match status" value="1"/>
</dbReference>
<name>A0A6S6R3D7_9FIRM</name>
<sequence length="123" mass="14232">MNKFIIMARLCRNPEVWETKGETPLLMASFSIAYNWPKKDGKEEADYYYCLATGKLAEFIKNYVKSGNKVLVTGKLKNNNYQNKNGDKVFGVQVYVDEIELVESKRNRTKEQAQEVRLPSDLE</sequence>
<keyword evidence="2" id="KW-1185">Reference proteome</keyword>
<dbReference type="InterPro" id="IPR011344">
    <property type="entry name" value="ssDNA-bd"/>
</dbReference>
<dbReference type="InterPro" id="IPR000424">
    <property type="entry name" value="Primosome_PriB/ssb"/>
</dbReference>
<gene>
    <name evidence="1" type="ORF">acsn021_11270</name>
</gene>
<evidence type="ECO:0000313" key="2">
    <source>
        <dbReference type="Proteomes" id="UP000515561"/>
    </source>
</evidence>
<dbReference type="EMBL" id="AP023367">
    <property type="protein sequence ID" value="BCJ93558.1"/>
    <property type="molecule type" value="Genomic_DNA"/>
</dbReference>
<proteinExistence type="predicted"/>
<dbReference type="Proteomes" id="UP000515561">
    <property type="component" value="Chromosome"/>
</dbReference>
<accession>A0A6S6R3D7</accession>
<protein>
    <submittedName>
        <fullName evidence="1">Uncharacterized protein</fullName>
    </submittedName>
</protein>
<dbReference type="GO" id="GO:0003697">
    <property type="term" value="F:single-stranded DNA binding"/>
    <property type="evidence" value="ECO:0007669"/>
    <property type="project" value="InterPro"/>
</dbReference>
<reference evidence="1 2" key="1">
    <citation type="journal article" date="2016" name="Int. J. Syst. Evol. Microbiol.">
        <title>Descriptions of Anaerotaenia torta gen. nov., sp. nov. and Anaerocolumna cellulosilytica gen. nov., sp. nov. isolated from a methanogenic reactor of cattle waste.</title>
        <authorList>
            <person name="Uek A."/>
            <person name="Ohtaki Y."/>
            <person name="Kaku N."/>
            <person name="Ueki K."/>
        </authorList>
    </citation>
    <scope>NUCLEOTIDE SEQUENCE [LARGE SCALE GENOMIC DNA]</scope>
    <source>
        <strain evidence="1 2">SN021</strain>
    </source>
</reference>
<dbReference type="RefSeq" id="WP_184090915.1">
    <property type="nucleotide sequence ID" value="NZ_AP023367.1"/>
</dbReference>
<dbReference type="KEGG" id="acel:acsn021_11270"/>
<organism evidence="1 2">
    <name type="scientific">Anaerocolumna cellulosilytica</name>
    <dbReference type="NCBI Taxonomy" id="433286"/>
    <lineage>
        <taxon>Bacteria</taxon>
        <taxon>Bacillati</taxon>
        <taxon>Bacillota</taxon>
        <taxon>Clostridia</taxon>
        <taxon>Lachnospirales</taxon>
        <taxon>Lachnospiraceae</taxon>
        <taxon>Anaerocolumna</taxon>
    </lineage>
</organism>
<dbReference type="PROSITE" id="PS50935">
    <property type="entry name" value="SSB"/>
    <property type="match status" value="1"/>
</dbReference>
<dbReference type="InterPro" id="IPR012340">
    <property type="entry name" value="NA-bd_OB-fold"/>
</dbReference>
<dbReference type="Gene3D" id="2.40.50.140">
    <property type="entry name" value="Nucleic acid-binding proteins"/>
    <property type="match status" value="1"/>
</dbReference>
<dbReference type="NCBIfam" id="TIGR00621">
    <property type="entry name" value="ssb"/>
    <property type="match status" value="1"/>
</dbReference>
<dbReference type="PIRSF" id="PIRSF002070">
    <property type="entry name" value="SSB"/>
    <property type="match status" value="1"/>
</dbReference>
<dbReference type="CDD" id="cd04496">
    <property type="entry name" value="SSB_OBF"/>
    <property type="match status" value="1"/>
</dbReference>